<comment type="caution">
    <text evidence="3">The sequence shown here is derived from an EMBL/GenBank/DDBJ whole genome shotgun (WGS) entry which is preliminary data.</text>
</comment>
<name>A0ABW5GYB0_9PSEU</name>
<dbReference type="Proteomes" id="UP001597483">
    <property type="component" value="Unassembled WGS sequence"/>
</dbReference>
<protein>
    <recommendedName>
        <fullName evidence="5">OmpA-like domain-containing protein</fullName>
    </recommendedName>
</protein>
<proteinExistence type="predicted"/>
<organism evidence="3 4">
    <name type="scientific">Amycolatopsis silviterrae</name>
    <dbReference type="NCBI Taxonomy" id="1656914"/>
    <lineage>
        <taxon>Bacteria</taxon>
        <taxon>Bacillati</taxon>
        <taxon>Actinomycetota</taxon>
        <taxon>Actinomycetes</taxon>
        <taxon>Pseudonocardiales</taxon>
        <taxon>Pseudonocardiaceae</taxon>
        <taxon>Amycolatopsis</taxon>
    </lineage>
</organism>
<evidence type="ECO:0000256" key="1">
    <source>
        <dbReference type="SAM" id="MobiDB-lite"/>
    </source>
</evidence>
<keyword evidence="4" id="KW-1185">Reference proteome</keyword>
<gene>
    <name evidence="3" type="ORF">ACFSVL_00970</name>
</gene>
<dbReference type="Gene3D" id="3.30.1330.60">
    <property type="entry name" value="OmpA-like domain"/>
    <property type="match status" value="1"/>
</dbReference>
<feature type="transmembrane region" description="Helical" evidence="2">
    <location>
        <begin position="100"/>
        <end position="120"/>
    </location>
</feature>
<accession>A0ABW5GYB0</accession>
<evidence type="ECO:0000313" key="4">
    <source>
        <dbReference type="Proteomes" id="UP001597483"/>
    </source>
</evidence>
<dbReference type="RefSeq" id="WP_378299438.1">
    <property type="nucleotide sequence ID" value="NZ_JBHUKS010000002.1"/>
</dbReference>
<keyword evidence="2" id="KW-0812">Transmembrane</keyword>
<dbReference type="EMBL" id="JBHUKS010000002">
    <property type="protein sequence ID" value="MFD2465941.1"/>
    <property type="molecule type" value="Genomic_DNA"/>
</dbReference>
<feature type="region of interest" description="Disordered" evidence="1">
    <location>
        <begin position="272"/>
        <end position="292"/>
    </location>
</feature>
<dbReference type="InterPro" id="IPR036737">
    <property type="entry name" value="OmpA-like_sf"/>
</dbReference>
<sequence length="292" mass="29560">MSGLSQSLERELVLAEGADLARRGDYEAAVALLEPDSAGDPARLDLLARVHAQAGDLAAADAAWAAVLELQPGDSAATAGRRVIAKVHSGRLRRRPIRRYLLTAGAVVVVGGAIAGGVVLTTRPAPPPTVVAAKPDDGLRAELDRLHSAQSRDATAAQERQEKLQKLAKALAAPGVATKPGTDTVAVTFDRSLFSPNAITPNEAGRTALTEWARVLKGQSVRVTVVGHGVAVPGGPASGGSNVSLARASSAARVLAGASGLPLAAFAVSSADQGADPGASRTVTLEVRPSGA</sequence>
<evidence type="ECO:0000256" key="2">
    <source>
        <dbReference type="SAM" id="Phobius"/>
    </source>
</evidence>
<evidence type="ECO:0000313" key="3">
    <source>
        <dbReference type="EMBL" id="MFD2465941.1"/>
    </source>
</evidence>
<evidence type="ECO:0008006" key="5">
    <source>
        <dbReference type="Google" id="ProtNLM"/>
    </source>
</evidence>
<keyword evidence="2" id="KW-0472">Membrane</keyword>
<dbReference type="SUPFAM" id="SSF103088">
    <property type="entry name" value="OmpA-like"/>
    <property type="match status" value="1"/>
</dbReference>
<reference evidence="4" key="1">
    <citation type="journal article" date="2019" name="Int. J. Syst. Evol. Microbiol.">
        <title>The Global Catalogue of Microorganisms (GCM) 10K type strain sequencing project: providing services to taxonomists for standard genome sequencing and annotation.</title>
        <authorList>
            <consortium name="The Broad Institute Genomics Platform"/>
            <consortium name="The Broad Institute Genome Sequencing Center for Infectious Disease"/>
            <person name="Wu L."/>
            <person name="Ma J."/>
        </authorList>
    </citation>
    <scope>NUCLEOTIDE SEQUENCE [LARGE SCALE GENOMIC DNA]</scope>
    <source>
        <strain evidence="4">CGMCC 4.7641</strain>
    </source>
</reference>
<keyword evidence="2" id="KW-1133">Transmembrane helix</keyword>